<proteinExistence type="predicted"/>
<organism evidence="2 3">
    <name type="scientific">Albidovulum sediminis</name>
    <dbReference type="NCBI Taxonomy" id="3066345"/>
    <lineage>
        <taxon>Bacteria</taxon>
        <taxon>Pseudomonadati</taxon>
        <taxon>Pseudomonadota</taxon>
        <taxon>Alphaproteobacteria</taxon>
        <taxon>Rhodobacterales</taxon>
        <taxon>Paracoccaceae</taxon>
        <taxon>Albidovulum</taxon>
    </lineage>
</organism>
<reference evidence="3" key="1">
    <citation type="submission" date="2023-07" db="EMBL/GenBank/DDBJ databases">
        <title>Defluviimonas sediminis sp. nov., isolated from mangrove sediment.</title>
        <authorList>
            <person name="Liu L."/>
            <person name="Li J."/>
            <person name="Huang Y."/>
            <person name="Pan J."/>
            <person name="Li M."/>
        </authorList>
    </citation>
    <scope>NUCLEOTIDE SEQUENCE [LARGE SCALE GENOMIC DNA]</scope>
    <source>
        <strain evidence="3">FT324</strain>
    </source>
</reference>
<sequence>MADIDFDDFPVEGGYAAPRSERVQKLFGAAGAITSAALVAGLLVWGYKLAVRDVTGIPVIRALEGPARVAPDNPGGELAEHTGLAVNAIAADGIAEAPAETLTLAPGATGLAPEDVAGGELASLPAVPEGALPEVPLADAPAADPSATPPATAGEVVAAAPVTETVLADPLPDEAPEPLLEAEGALEGDAAAPRPVARPARLAAASSGAGAEATGGYDPEADAIAAAVAAAMAPPAVEANPALLPAGTSLAQLGSFDTEAEARLEWDRIAARYGALMEGRQRVIEPAESGGNSFVRLRAAGFEGMDDARRFCSVLLAENTQCVPTQTK</sequence>
<name>A0ABT2NNH8_9RHOB</name>
<evidence type="ECO:0000313" key="2">
    <source>
        <dbReference type="EMBL" id="MCT8329119.1"/>
    </source>
</evidence>
<dbReference type="PROSITE" id="PS51724">
    <property type="entry name" value="SPOR"/>
    <property type="match status" value="1"/>
</dbReference>
<accession>A0ABT2NNH8</accession>
<dbReference type="Pfam" id="PF05036">
    <property type="entry name" value="SPOR"/>
    <property type="match status" value="1"/>
</dbReference>
<gene>
    <name evidence="2" type="ORF">N5I32_06310</name>
</gene>
<evidence type="ECO:0000259" key="1">
    <source>
        <dbReference type="PROSITE" id="PS51724"/>
    </source>
</evidence>
<dbReference type="RefSeq" id="WP_261494540.1">
    <property type="nucleotide sequence ID" value="NZ_JAOCQF010000001.1"/>
</dbReference>
<evidence type="ECO:0000313" key="3">
    <source>
        <dbReference type="Proteomes" id="UP001205601"/>
    </source>
</evidence>
<keyword evidence="3" id="KW-1185">Reference proteome</keyword>
<protein>
    <submittedName>
        <fullName evidence="2">SPOR domain-containing protein</fullName>
    </submittedName>
</protein>
<dbReference type="Proteomes" id="UP001205601">
    <property type="component" value="Unassembled WGS sequence"/>
</dbReference>
<comment type="caution">
    <text evidence="2">The sequence shown here is derived from an EMBL/GenBank/DDBJ whole genome shotgun (WGS) entry which is preliminary data.</text>
</comment>
<dbReference type="EMBL" id="JAOCQF010000001">
    <property type="protein sequence ID" value="MCT8329119.1"/>
    <property type="molecule type" value="Genomic_DNA"/>
</dbReference>
<feature type="domain" description="SPOR" evidence="1">
    <location>
        <begin position="243"/>
        <end position="328"/>
    </location>
</feature>
<dbReference type="InterPro" id="IPR007730">
    <property type="entry name" value="SPOR-like_dom"/>
</dbReference>